<name>A0A4V1CXE4_DESDE</name>
<dbReference type="InterPro" id="IPR012337">
    <property type="entry name" value="RNaseH-like_sf"/>
</dbReference>
<accession>A0A4V1CXE4</accession>
<dbReference type="InterPro" id="IPR047656">
    <property type="entry name" value="IS481-like_transpos"/>
</dbReference>
<organism evidence="2 3">
    <name type="scientific">Desulfovibrio desulfuricans</name>
    <dbReference type="NCBI Taxonomy" id="876"/>
    <lineage>
        <taxon>Bacteria</taxon>
        <taxon>Pseudomonadati</taxon>
        <taxon>Thermodesulfobacteriota</taxon>
        <taxon>Desulfovibrionia</taxon>
        <taxon>Desulfovibrionales</taxon>
        <taxon>Desulfovibrionaceae</taxon>
        <taxon>Desulfovibrio</taxon>
    </lineage>
</organism>
<dbReference type="Gene3D" id="3.30.420.10">
    <property type="entry name" value="Ribonuclease H-like superfamily/Ribonuclease H"/>
    <property type="match status" value="1"/>
</dbReference>
<dbReference type="NCBIfam" id="NF033577">
    <property type="entry name" value="transpos_IS481"/>
    <property type="match status" value="1"/>
</dbReference>
<feature type="domain" description="Integrase catalytic" evidence="1">
    <location>
        <begin position="126"/>
        <end position="304"/>
    </location>
</feature>
<dbReference type="Proteomes" id="UP000297065">
    <property type="component" value="Chromosome"/>
</dbReference>
<dbReference type="GO" id="GO:0043565">
    <property type="term" value="F:sequence-specific DNA binding"/>
    <property type="evidence" value="ECO:0007669"/>
    <property type="project" value="InterPro"/>
</dbReference>
<reference evidence="2 3" key="1">
    <citation type="submission" date="2019-02" db="EMBL/GenBank/DDBJ databases">
        <title>Complete Genome Sequence of Desulfovibrio desulfuricans IC1, a Sulfonate Utilizing Anaerobe.</title>
        <authorList>
            <person name="Day L.A."/>
            <person name="De Leon K.B."/>
            <person name="Wall J.D."/>
        </authorList>
    </citation>
    <scope>NUCLEOTIDE SEQUENCE [LARGE SCALE GENOMIC DNA]</scope>
    <source>
        <strain evidence="2 3">IC1</strain>
    </source>
</reference>
<dbReference type="Pfam" id="PF00665">
    <property type="entry name" value="rve"/>
    <property type="match status" value="1"/>
</dbReference>
<dbReference type="SUPFAM" id="SSF48295">
    <property type="entry name" value="TrpR-like"/>
    <property type="match status" value="1"/>
</dbReference>
<dbReference type="EMBL" id="CP036295">
    <property type="protein sequence ID" value="QCC85930.1"/>
    <property type="molecule type" value="Genomic_DNA"/>
</dbReference>
<evidence type="ECO:0000313" key="3">
    <source>
        <dbReference type="Proteomes" id="UP000297065"/>
    </source>
</evidence>
<dbReference type="Pfam" id="PF13011">
    <property type="entry name" value="LZ_Tnp_IS481"/>
    <property type="match status" value="1"/>
</dbReference>
<proteinExistence type="predicted"/>
<dbReference type="InterPro" id="IPR050951">
    <property type="entry name" value="Retrovirus_Pol_polyprotein"/>
</dbReference>
<dbReference type="AlphaFoldDB" id="A0A4V1CXE4"/>
<dbReference type="GO" id="GO:0015074">
    <property type="term" value="P:DNA integration"/>
    <property type="evidence" value="ECO:0007669"/>
    <property type="project" value="InterPro"/>
</dbReference>
<dbReference type="InterPro" id="IPR010921">
    <property type="entry name" value="Trp_repressor/repl_initiator"/>
</dbReference>
<dbReference type="InterPro" id="IPR036397">
    <property type="entry name" value="RNaseH_sf"/>
</dbReference>
<evidence type="ECO:0000259" key="1">
    <source>
        <dbReference type="PROSITE" id="PS50994"/>
    </source>
</evidence>
<sequence length="304" mass="35350">MNSHKNAKLTVRSREEMVRRMQHEPAAKVAAGYGVSLRTARKWKSRHAHGGQDALADRSSRPRHCRNILSELDFCQIYTLRKERKTGDEIALRLGICRSSVFRVLRQLACSRLSSLEHKEPIQRYQWENPGQMLHLDIKKLGKIDGVGHRKAGTRQVHRRRPGWEYLHVCVDDASRAAYTAVLPDETAKSAVEFLWFAVSWYASHGIKIERILTDNGSCYRSRKFRDACREFGITHKRTRPYRPQTNGKAERFIRTAMQEWAYAETYTHSWKRTAYLPIWTHRYNFLRPHSALGRKPPASRLGG</sequence>
<dbReference type="RefSeq" id="WP_136400056.1">
    <property type="nucleotide sequence ID" value="NZ_CP036295.1"/>
</dbReference>
<protein>
    <submittedName>
        <fullName evidence="2">IS481 family transposase</fullName>
    </submittedName>
</protein>
<dbReference type="OrthoDB" id="5456148at2"/>
<dbReference type="InterPro" id="IPR001584">
    <property type="entry name" value="Integrase_cat-core"/>
</dbReference>
<dbReference type="PANTHER" id="PTHR37984:SF5">
    <property type="entry name" value="PROTEIN NYNRIN-LIKE"/>
    <property type="match status" value="1"/>
</dbReference>
<dbReference type="SUPFAM" id="SSF53098">
    <property type="entry name" value="Ribonuclease H-like"/>
    <property type="match status" value="1"/>
</dbReference>
<dbReference type="PROSITE" id="PS50994">
    <property type="entry name" value="INTEGRASE"/>
    <property type="match status" value="1"/>
</dbReference>
<dbReference type="InterPro" id="IPR024967">
    <property type="entry name" value="DNA-bd_IS481-type"/>
</dbReference>
<dbReference type="PANTHER" id="PTHR37984">
    <property type="entry name" value="PROTEIN CBG26694"/>
    <property type="match status" value="1"/>
</dbReference>
<evidence type="ECO:0000313" key="2">
    <source>
        <dbReference type="EMBL" id="QCC85930.1"/>
    </source>
</evidence>
<gene>
    <name evidence="2" type="ORF">DDIC_08590</name>
</gene>